<dbReference type="EMBL" id="CM047747">
    <property type="protein sequence ID" value="KAJ0017793.1"/>
    <property type="molecule type" value="Genomic_DNA"/>
</dbReference>
<proteinExistence type="predicted"/>
<dbReference type="Proteomes" id="UP001163603">
    <property type="component" value="Chromosome 12"/>
</dbReference>
<sequence>MGLCCFEGDGDQGDEECQVSKFKEYGLNELRKATNGFSSAYIVSESGEKAPNVVYRGQLENNGLVAVKRFTKQSWPNARQFVVWDLNAPLVLYLYGCVESD</sequence>
<gene>
    <name evidence="1" type="ORF">Pint_10980</name>
</gene>
<evidence type="ECO:0000313" key="1">
    <source>
        <dbReference type="EMBL" id="KAJ0017793.1"/>
    </source>
</evidence>
<name>A0ACC0XHB7_9ROSI</name>
<comment type="caution">
    <text evidence="1">The sequence shown here is derived from an EMBL/GenBank/DDBJ whole genome shotgun (WGS) entry which is preliminary data.</text>
</comment>
<keyword evidence="2" id="KW-1185">Reference proteome</keyword>
<evidence type="ECO:0000313" key="2">
    <source>
        <dbReference type="Proteomes" id="UP001163603"/>
    </source>
</evidence>
<reference evidence="2" key="1">
    <citation type="journal article" date="2023" name="G3 (Bethesda)">
        <title>Genome assembly and association tests identify interacting loci associated with vigor, precocity, and sex in interspecific pistachio rootstocks.</title>
        <authorList>
            <person name="Palmer W."/>
            <person name="Jacygrad E."/>
            <person name="Sagayaradj S."/>
            <person name="Cavanaugh K."/>
            <person name="Han R."/>
            <person name="Bertier L."/>
            <person name="Beede B."/>
            <person name="Kafkas S."/>
            <person name="Golino D."/>
            <person name="Preece J."/>
            <person name="Michelmore R."/>
        </authorList>
    </citation>
    <scope>NUCLEOTIDE SEQUENCE [LARGE SCALE GENOMIC DNA]</scope>
</reference>
<protein>
    <submittedName>
        <fullName evidence="1">Uncharacterized protein</fullName>
    </submittedName>
</protein>
<accession>A0ACC0XHB7</accession>
<organism evidence="1 2">
    <name type="scientific">Pistacia integerrima</name>
    <dbReference type="NCBI Taxonomy" id="434235"/>
    <lineage>
        <taxon>Eukaryota</taxon>
        <taxon>Viridiplantae</taxon>
        <taxon>Streptophyta</taxon>
        <taxon>Embryophyta</taxon>
        <taxon>Tracheophyta</taxon>
        <taxon>Spermatophyta</taxon>
        <taxon>Magnoliopsida</taxon>
        <taxon>eudicotyledons</taxon>
        <taxon>Gunneridae</taxon>
        <taxon>Pentapetalae</taxon>
        <taxon>rosids</taxon>
        <taxon>malvids</taxon>
        <taxon>Sapindales</taxon>
        <taxon>Anacardiaceae</taxon>
        <taxon>Pistacia</taxon>
    </lineage>
</organism>